<sequence length="79" mass="9400">MGQEIRQFEVWVARYFGIDDVLGMSRKENGEITIQTRATIWDRRGEFSNWAFLSWPPRRIRITVEEIDQPVNDDWGPLC</sequence>
<reference evidence="1" key="1">
    <citation type="submission" date="2020-03" db="EMBL/GenBank/DDBJ databases">
        <title>The deep terrestrial virosphere.</title>
        <authorList>
            <person name="Holmfeldt K."/>
            <person name="Nilsson E."/>
            <person name="Simone D."/>
            <person name="Lopez-Fernandez M."/>
            <person name="Wu X."/>
            <person name="de Brujin I."/>
            <person name="Lundin D."/>
            <person name="Andersson A."/>
            <person name="Bertilsson S."/>
            <person name="Dopson M."/>
        </authorList>
    </citation>
    <scope>NUCLEOTIDE SEQUENCE</scope>
    <source>
        <strain evidence="2">MM415A00408</strain>
        <strain evidence="1">MM415B00786</strain>
    </source>
</reference>
<protein>
    <submittedName>
        <fullName evidence="1">Uncharacterized protein</fullName>
    </submittedName>
</protein>
<gene>
    <name evidence="2" type="ORF">MM415A00408_0004</name>
    <name evidence="1" type="ORF">MM415B00786_0004</name>
</gene>
<name>A0A6M3IY04_9ZZZZ</name>
<evidence type="ECO:0000313" key="2">
    <source>
        <dbReference type="EMBL" id="QJA82411.1"/>
    </source>
</evidence>
<organism evidence="1">
    <name type="scientific">viral metagenome</name>
    <dbReference type="NCBI Taxonomy" id="1070528"/>
    <lineage>
        <taxon>unclassified sequences</taxon>
        <taxon>metagenomes</taxon>
        <taxon>organismal metagenomes</taxon>
    </lineage>
</organism>
<proteinExistence type="predicted"/>
<dbReference type="EMBL" id="MT141470">
    <property type="protein sequence ID" value="QJA62390.1"/>
    <property type="molecule type" value="Genomic_DNA"/>
</dbReference>
<accession>A0A6M3IY04</accession>
<dbReference type="AlphaFoldDB" id="A0A6M3IY04"/>
<dbReference type="EMBL" id="MT142487">
    <property type="protein sequence ID" value="QJA82411.1"/>
    <property type="molecule type" value="Genomic_DNA"/>
</dbReference>
<evidence type="ECO:0000313" key="1">
    <source>
        <dbReference type="EMBL" id="QJA62390.1"/>
    </source>
</evidence>